<evidence type="ECO:0000313" key="4">
    <source>
        <dbReference type="Proteomes" id="UP000825729"/>
    </source>
</evidence>
<dbReference type="PROSITE" id="PS51375">
    <property type="entry name" value="PPR"/>
    <property type="match status" value="2"/>
</dbReference>
<evidence type="ECO:0000256" key="1">
    <source>
        <dbReference type="ARBA" id="ARBA00022737"/>
    </source>
</evidence>
<evidence type="ECO:0000313" key="3">
    <source>
        <dbReference type="EMBL" id="KAG9441849.1"/>
    </source>
</evidence>
<dbReference type="SUPFAM" id="SSF48452">
    <property type="entry name" value="TPR-like"/>
    <property type="match status" value="1"/>
</dbReference>
<feature type="repeat" description="PPR" evidence="2">
    <location>
        <begin position="177"/>
        <end position="207"/>
    </location>
</feature>
<accession>A0AAV7E0Q5</accession>
<dbReference type="PANTHER" id="PTHR24015">
    <property type="entry name" value="OS07G0578800 PROTEIN-RELATED"/>
    <property type="match status" value="1"/>
</dbReference>
<keyword evidence="4" id="KW-1185">Reference proteome</keyword>
<organism evidence="3 4">
    <name type="scientific">Aristolochia fimbriata</name>
    <name type="common">White veined hardy Dutchman's pipe vine</name>
    <dbReference type="NCBI Taxonomy" id="158543"/>
    <lineage>
        <taxon>Eukaryota</taxon>
        <taxon>Viridiplantae</taxon>
        <taxon>Streptophyta</taxon>
        <taxon>Embryophyta</taxon>
        <taxon>Tracheophyta</taxon>
        <taxon>Spermatophyta</taxon>
        <taxon>Magnoliopsida</taxon>
        <taxon>Magnoliidae</taxon>
        <taxon>Piperales</taxon>
        <taxon>Aristolochiaceae</taxon>
        <taxon>Aristolochia</taxon>
    </lineage>
</organism>
<gene>
    <name evidence="3" type="ORF">H6P81_017703</name>
</gene>
<dbReference type="Gene3D" id="1.25.40.10">
    <property type="entry name" value="Tetratricopeptide repeat domain"/>
    <property type="match status" value="3"/>
</dbReference>
<name>A0AAV7E0Q5_ARIFI</name>
<keyword evidence="1" id="KW-0677">Repeat</keyword>
<proteinExistence type="predicted"/>
<protein>
    <recommendedName>
        <fullName evidence="5">Pentatricopeptide repeat-containing protein</fullName>
    </recommendedName>
</protein>
<dbReference type="InterPro" id="IPR002885">
    <property type="entry name" value="PPR_rpt"/>
</dbReference>
<comment type="caution">
    <text evidence="3">The sequence shown here is derived from an EMBL/GenBank/DDBJ whole genome shotgun (WGS) entry which is preliminary data.</text>
</comment>
<dbReference type="Pfam" id="PF20431">
    <property type="entry name" value="E_motif"/>
    <property type="match status" value="1"/>
</dbReference>
<dbReference type="FunFam" id="1.25.40.10:FF:000396">
    <property type="entry name" value="Pentatricopeptide repeat-containing protein At2g36730"/>
    <property type="match status" value="1"/>
</dbReference>
<dbReference type="Proteomes" id="UP000825729">
    <property type="component" value="Unassembled WGS sequence"/>
</dbReference>
<dbReference type="FunFam" id="1.25.40.10:FF:001093">
    <property type="entry name" value="Pentatricopeptide repeat-containing protein At2g34400"/>
    <property type="match status" value="1"/>
</dbReference>
<dbReference type="GO" id="GO:0003723">
    <property type="term" value="F:RNA binding"/>
    <property type="evidence" value="ECO:0007669"/>
    <property type="project" value="InterPro"/>
</dbReference>
<reference evidence="3 4" key="1">
    <citation type="submission" date="2021-07" db="EMBL/GenBank/DDBJ databases">
        <title>The Aristolochia fimbriata genome: insights into angiosperm evolution, floral development and chemical biosynthesis.</title>
        <authorList>
            <person name="Jiao Y."/>
        </authorList>
    </citation>
    <scope>NUCLEOTIDE SEQUENCE [LARGE SCALE GENOMIC DNA]</scope>
    <source>
        <strain evidence="3">IBCAS-2021</strain>
        <tissue evidence="3">Leaf</tissue>
    </source>
</reference>
<dbReference type="GO" id="GO:0009451">
    <property type="term" value="P:RNA modification"/>
    <property type="evidence" value="ECO:0007669"/>
    <property type="project" value="InterPro"/>
</dbReference>
<sequence>MVECGMEPNAFTLSAAVKGCSEIGDIRFGMGLHGIVVSWGFDTNHVIACALVDMYGRAADVESAYQIFGEIFEPDSICWTAMISAFIRNDMFQKGLYFFYLMHRKYCLLSDSYTFGSILTACGNLRRLKHGKEIHGKVVTCGIGGDVVVNSSLVDMYGKCRSVKDSRHVFDRMPIKNSVSWSAMLGAYCENGHYSAVLELFHDMEKQDDHYSIGTVLRACAGLTDVRHGREVHCQYLRRIGWRDIIMESALVDLYSKCGYVEYAQSVFSNIVVRNLITWNSMICGFAQNGKVNETLQLFNEMVRTGIRPDYISFIGVLSACSYSGLVEEGKDYFRKMTRDYGIRPGVEHYNCMVDLLGRAGLVEEAESLIEKSVIRNDSSLLVALLGACASHPNVSVAERVAKRLMQLEPDSHLSYILIGNVYKAVGMWEEALKVRKVMEDKGIRKTPGKSYIEVKKSMGSCFNRISLCVSEVCSSGIDVFKLKVQGDGVLSEVT</sequence>
<evidence type="ECO:0008006" key="5">
    <source>
        <dbReference type="Google" id="ProtNLM"/>
    </source>
</evidence>
<dbReference type="AlphaFoldDB" id="A0AAV7E0Q5"/>
<dbReference type="NCBIfam" id="TIGR00756">
    <property type="entry name" value="PPR"/>
    <property type="match status" value="4"/>
</dbReference>
<dbReference type="EMBL" id="JAINDJ010000007">
    <property type="protein sequence ID" value="KAG9441849.1"/>
    <property type="molecule type" value="Genomic_DNA"/>
</dbReference>
<dbReference type="InterPro" id="IPR046848">
    <property type="entry name" value="E_motif"/>
</dbReference>
<evidence type="ECO:0000256" key="2">
    <source>
        <dbReference type="PROSITE-ProRule" id="PRU00708"/>
    </source>
</evidence>
<dbReference type="InterPro" id="IPR011990">
    <property type="entry name" value="TPR-like_helical_dom_sf"/>
</dbReference>
<dbReference type="Pfam" id="PF01535">
    <property type="entry name" value="PPR"/>
    <property type="match status" value="4"/>
</dbReference>
<feature type="repeat" description="PPR" evidence="2">
    <location>
        <begin position="275"/>
        <end position="309"/>
    </location>
</feature>
<dbReference type="PANTHER" id="PTHR24015:SF328">
    <property type="entry name" value="OS06G0611200 PROTEIN"/>
    <property type="match status" value="1"/>
</dbReference>
<dbReference type="Pfam" id="PF13041">
    <property type="entry name" value="PPR_2"/>
    <property type="match status" value="1"/>
</dbReference>
<dbReference type="InterPro" id="IPR046960">
    <property type="entry name" value="PPR_At4g14850-like_plant"/>
</dbReference>